<dbReference type="GO" id="GO:0016705">
    <property type="term" value="F:oxidoreductase activity, acting on paired donors, with incorporation or reduction of molecular oxygen"/>
    <property type="evidence" value="ECO:0007669"/>
    <property type="project" value="InterPro"/>
</dbReference>
<evidence type="ECO:0000256" key="3">
    <source>
        <dbReference type="ARBA" id="ARBA00022723"/>
    </source>
</evidence>
<keyword evidence="4 7" id="KW-0560">Oxidoreductase</keyword>
<dbReference type="Pfam" id="PF00067">
    <property type="entry name" value="p450"/>
    <property type="match status" value="2"/>
</dbReference>
<comment type="caution">
    <text evidence="8">The sequence shown here is derived from an EMBL/GenBank/DDBJ whole genome shotgun (WGS) entry which is preliminary data.</text>
</comment>
<dbReference type="Proteomes" id="UP000326924">
    <property type="component" value="Unassembled WGS sequence"/>
</dbReference>
<dbReference type="InterPro" id="IPR017972">
    <property type="entry name" value="Cyt_P450_CS"/>
</dbReference>
<evidence type="ECO:0000313" key="9">
    <source>
        <dbReference type="Proteomes" id="UP000326924"/>
    </source>
</evidence>
<dbReference type="FunCoup" id="A0A5J5F0F4">
    <property type="interactions" value="1532"/>
</dbReference>
<keyword evidence="6 7" id="KW-0349">Heme</keyword>
<sequence length="524" mass="59373">MWSIASTLLLAVLSYWVLTVLYKLFLSPLSRIPGPWYTALTSLWLKPYTLSGRRHHIVHSLHQRYGPIVRLTPTQISIIDPTATCEIYSSTGNYQKSRFYEIMGAMSRVQMFVMTDPIEARWRRKLLSGGFSLGSLKSFDGVVARKVDAAIGKMVQVARKEGVVDMYLWWYLMATDLIMMFGFGGEYQMLEKGEVTSYITDMKTLTMLMGLRGEFPRLVKVLSKIPFSPLRLVPELIRRVESYGSQALQAFDGEELEFENGFKKATWFSQIIAEERRLKGKMDPRFRLEREDIEMEAASMIFGGELLYNPQIGLGAASLMLVVIGTDTVATTITYLIYTILKHPDIRDKLLDALEPLRKHDIATLVDSQLVKIPYLQMLVDEGLRLHPGIQGALPRSVPAGGRTLAGYYIPEGTSVESQNWTVHRDPKVFPEPERFWPERWENPTDEMKRMHMPFGGGHRSCLGMPLALMELRRATAIFFLKLGKNVELAPSTTDDSMEGLTFFTTTPKAGKCEIVIKGMEVTA</sequence>
<dbReference type="GO" id="GO:0004497">
    <property type="term" value="F:monooxygenase activity"/>
    <property type="evidence" value="ECO:0007669"/>
    <property type="project" value="UniProtKB-KW"/>
</dbReference>
<dbReference type="PRINTS" id="PR00385">
    <property type="entry name" value="P450"/>
</dbReference>
<dbReference type="EMBL" id="VXIS01000063">
    <property type="protein sequence ID" value="KAA8908957.1"/>
    <property type="molecule type" value="Genomic_DNA"/>
</dbReference>
<evidence type="ECO:0000256" key="4">
    <source>
        <dbReference type="ARBA" id="ARBA00023002"/>
    </source>
</evidence>
<dbReference type="PROSITE" id="PS00086">
    <property type="entry name" value="CYTOCHROME_P450"/>
    <property type="match status" value="1"/>
</dbReference>
<dbReference type="InParanoid" id="A0A5J5F0F4"/>
<reference evidence="8 9" key="1">
    <citation type="submission" date="2019-09" db="EMBL/GenBank/DDBJ databases">
        <title>Draft genome of the ectomycorrhizal ascomycete Sphaerosporella brunnea.</title>
        <authorList>
            <consortium name="DOE Joint Genome Institute"/>
            <person name="Benucci G.M."/>
            <person name="Marozzi G."/>
            <person name="Antonielli L."/>
            <person name="Sanchez S."/>
            <person name="Marco P."/>
            <person name="Wang X."/>
            <person name="Falini L.B."/>
            <person name="Barry K."/>
            <person name="Haridas S."/>
            <person name="Lipzen A."/>
            <person name="Labutti K."/>
            <person name="Grigoriev I.V."/>
            <person name="Murat C."/>
            <person name="Martin F."/>
            <person name="Albertini E."/>
            <person name="Donnini D."/>
            <person name="Bonito G."/>
        </authorList>
    </citation>
    <scope>NUCLEOTIDE SEQUENCE [LARGE SCALE GENOMIC DNA]</scope>
    <source>
        <strain evidence="8 9">Sb_GMNB300</strain>
    </source>
</reference>
<dbReference type="AlphaFoldDB" id="A0A5J5F0F4"/>
<dbReference type="PRINTS" id="PR00463">
    <property type="entry name" value="EP450I"/>
</dbReference>
<keyword evidence="7" id="KW-0503">Monooxygenase</keyword>
<dbReference type="SUPFAM" id="SSF48264">
    <property type="entry name" value="Cytochrome P450"/>
    <property type="match status" value="1"/>
</dbReference>
<comment type="cofactor">
    <cofactor evidence="1 6">
        <name>heme</name>
        <dbReference type="ChEBI" id="CHEBI:30413"/>
    </cofactor>
</comment>
<organism evidence="8 9">
    <name type="scientific">Sphaerosporella brunnea</name>
    <dbReference type="NCBI Taxonomy" id="1250544"/>
    <lineage>
        <taxon>Eukaryota</taxon>
        <taxon>Fungi</taxon>
        <taxon>Dikarya</taxon>
        <taxon>Ascomycota</taxon>
        <taxon>Pezizomycotina</taxon>
        <taxon>Pezizomycetes</taxon>
        <taxon>Pezizales</taxon>
        <taxon>Pyronemataceae</taxon>
        <taxon>Sphaerosporella</taxon>
    </lineage>
</organism>
<dbReference type="OrthoDB" id="1470350at2759"/>
<comment type="similarity">
    <text evidence="2 7">Belongs to the cytochrome P450 family.</text>
</comment>
<dbReference type="GO" id="GO:0005506">
    <property type="term" value="F:iron ion binding"/>
    <property type="evidence" value="ECO:0007669"/>
    <property type="project" value="InterPro"/>
</dbReference>
<evidence type="ECO:0000256" key="1">
    <source>
        <dbReference type="ARBA" id="ARBA00001971"/>
    </source>
</evidence>
<proteinExistence type="inferred from homology"/>
<dbReference type="Gene3D" id="1.10.630.10">
    <property type="entry name" value="Cytochrome P450"/>
    <property type="match status" value="1"/>
</dbReference>
<dbReference type="PANTHER" id="PTHR24305:SF96">
    <property type="entry name" value="CYTOCHROME P450 MONOOXYGENASE STCB-RELATED"/>
    <property type="match status" value="1"/>
</dbReference>
<keyword evidence="3 6" id="KW-0479">Metal-binding</keyword>
<name>A0A5J5F0F4_9PEZI</name>
<dbReference type="InterPro" id="IPR050121">
    <property type="entry name" value="Cytochrome_P450_monoxygenase"/>
</dbReference>
<keyword evidence="9" id="KW-1185">Reference proteome</keyword>
<evidence type="ECO:0000256" key="6">
    <source>
        <dbReference type="PIRSR" id="PIRSR602401-1"/>
    </source>
</evidence>
<dbReference type="InterPro" id="IPR036396">
    <property type="entry name" value="Cyt_P450_sf"/>
</dbReference>
<evidence type="ECO:0000256" key="7">
    <source>
        <dbReference type="RuleBase" id="RU000461"/>
    </source>
</evidence>
<evidence type="ECO:0000256" key="5">
    <source>
        <dbReference type="ARBA" id="ARBA00023004"/>
    </source>
</evidence>
<accession>A0A5J5F0F4</accession>
<dbReference type="InterPro" id="IPR001128">
    <property type="entry name" value="Cyt_P450"/>
</dbReference>
<evidence type="ECO:0000256" key="2">
    <source>
        <dbReference type="ARBA" id="ARBA00010617"/>
    </source>
</evidence>
<dbReference type="InterPro" id="IPR002401">
    <property type="entry name" value="Cyt_P450_E_grp-I"/>
</dbReference>
<feature type="binding site" description="axial binding residue" evidence="6">
    <location>
        <position position="462"/>
    </location>
    <ligand>
        <name>heme</name>
        <dbReference type="ChEBI" id="CHEBI:30413"/>
    </ligand>
    <ligandPart>
        <name>Fe</name>
        <dbReference type="ChEBI" id="CHEBI:18248"/>
    </ligandPart>
</feature>
<gene>
    <name evidence="8" type="ORF">FN846DRAFT_898479</name>
</gene>
<dbReference type="PANTHER" id="PTHR24305">
    <property type="entry name" value="CYTOCHROME P450"/>
    <property type="match status" value="1"/>
</dbReference>
<protein>
    <submittedName>
        <fullName evidence="8">Cytochrome P450</fullName>
    </submittedName>
</protein>
<evidence type="ECO:0000313" key="8">
    <source>
        <dbReference type="EMBL" id="KAA8908957.1"/>
    </source>
</evidence>
<dbReference type="GO" id="GO:0020037">
    <property type="term" value="F:heme binding"/>
    <property type="evidence" value="ECO:0007669"/>
    <property type="project" value="InterPro"/>
</dbReference>
<keyword evidence="5 6" id="KW-0408">Iron</keyword>